<evidence type="ECO:0000259" key="3">
    <source>
        <dbReference type="PROSITE" id="PS51747"/>
    </source>
</evidence>
<protein>
    <recommendedName>
        <fullName evidence="3">CMP/dCMP-type deaminase domain-containing protein</fullName>
    </recommendedName>
</protein>
<dbReference type="GO" id="GO:0008270">
    <property type="term" value="F:zinc ion binding"/>
    <property type="evidence" value="ECO:0007669"/>
    <property type="project" value="InterPro"/>
</dbReference>
<dbReference type="InterPro" id="IPR002125">
    <property type="entry name" value="CMP_dCMP_dom"/>
</dbReference>
<evidence type="ECO:0000256" key="1">
    <source>
        <dbReference type="ARBA" id="ARBA00022723"/>
    </source>
</evidence>
<name>A0A6C0IRZ9_9ZZZZ</name>
<sequence>MNNKPHIIMKHSNTDSRYISLAIEEAEKSVASYRVGCIAVASGKILARGCNNSRTYSNDGMIGESLSCHAEIDVLRKVKKLDISKKMKFYIVRISSAGELVCSAPCIDCFMTMKDFNIKNMIYIGHDGEIIKRDICEFHTTHRCGGKKAIIEKRADIVRVR</sequence>
<dbReference type="PROSITE" id="PS00903">
    <property type="entry name" value="CYT_DCMP_DEAMINASES_1"/>
    <property type="match status" value="1"/>
</dbReference>
<dbReference type="AlphaFoldDB" id="A0A6C0IRZ9"/>
<evidence type="ECO:0000313" key="4">
    <source>
        <dbReference type="EMBL" id="QHT94293.1"/>
    </source>
</evidence>
<dbReference type="GO" id="GO:0016787">
    <property type="term" value="F:hydrolase activity"/>
    <property type="evidence" value="ECO:0007669"/>
    <property type="project" value="InterPro"/>
</dbReference>
<keyword evidence="2" id="KW-0862">Zinc</keyword>
<evidence type="ECO:0000256" key="2">
    <source>
        <dbReference type="ARBA" id="ARBA00022833"/>
    </source>
</evidence>
<organism evidence="4">
    <name type="scientific">viral metagenome</name>
    <dbReference type="NCBI Taxonomy" id="1070528"/>
    <lineage>
        <taxon>unclassified sequences</taxon>
        <taxon>metagenomes</taxon>
        <taxon>organismal metagenomes</taxon>
    </lineage>
</organism>
<dbReference type="InterPro" id="IPR016192">
    <property type="entry name" value="APOBEC/CMP_deaminase_Zn-bd"/>
</dbReference>
<dbReference type="SUPFAM" id="SSF53927">
    <property type="entry name" value="Cytidine deaminase-like"/>
    <property type="match status" value="1"/>
</dbReference>
<feature type="domain" description="CMP/dCMP-type deaminase" evidence="3">
    <location>
        <begin position="13"/>
        <end position="134"/>
    </location>
</feature>
<proteinExistence type="predicted"/>
<dbReference type="Pfam" id="PF00383">
    <property type="entry name" value="dCMP_cyt_deam_1"/>
    <property type="match status" value="1"/>
</dbReference>
<dbReference type="EMBL" id="MN740218">
    <property type="protein sequence ID" value="QHT94293.1"/>
    <property type="molecule type" value="Genomic_DNA"/>
</dbReference>
<reference evidence="4" key="1">
    <citation type="journal article" date="2020" name="Nature">
        <title>Giant virus diversity and host interactions through global metagenomics.</title>
        <authorList>
            <person name="Schulz F."/>
            <person name="Roux S."/>
            <person name="Paez-Espino D."/>
            <person name="Jungbluth S."/>
            <person name="Walsh D.A."/>
            <person name="Denef V.J."/>
            <person name="McMahon K.D."/>
            <person name="Konstantinidis K.T."/>
            <person name="Eloe-Fadrosh E.A."/>
            <person name="Kyrpides N.C."/>
            <person name="Woyke T."/>
        </authorList>
    </citation>
    <scope>NUCLEOTIDE SEQUENCE</scope>
    <source>
        <strain evidence="4">GVMAG-M-3300024258-28</strain>
    </source>
</reference>
<accession>A0A6C0IRZ9</accession>
<dbReference type="Gene3D" id="3.40.140.10">
    <property type="entry name" value="Cytidine Deaminase, domain 2"/>
    <property type="match status" value="1"/>
</dbReference>
<dbReference type="PROSITE" id="PS51747">
    <property type="entry name" value="CYT_DCMP_DEAMINASES_2"/>
    <property type="match status" value="1"/>
</dbReference>
<keyword evidence="1" id="KW-0479">Metal-binding</keyword>
<dbReference type="InterPro" id="IPR016193">
    <property type="entry name" value="Cytidine_deaminase-like"/>
</dbReference>